<proteinExistence type="predicted"/>
<evidence type="ECO:0000313" key="2">
    <source>
        <dbReference type="EMBL" id="UYD72129.1"/>
    </source>
</evidence>
<evidence type="ECO:0000313" key="3">
    <source>
        <dbReference type="Proteomes" id="UP001163333"/>
    </source>
</evidence>
<dbReference type="Proteomes" id="UP001163333">
    <property type="component" value="Segment"/>
</dbReference>
<dbReference type="GeneID" id="80832284"/>
<name>A0A9X9JPP5_9CAUD</name>
<protein>
    <submittedName>
        <fullName evidence="2">PAAR domain-containing protein</fullName>
    </submittedName>
</protein>
<keyword evidence="3" id="KW-1185">Reference proteome</keyword>
<reference evidence="2" key="1">
    <citation type="submission" date="2022-07" db="EMBL/GenBank/DDBJ databases">
        <authorList>
            <person name="Liu S."/>
        </authorList>
    </citation>
    <scope>NUCLEOTIDE SEQUENCE</scope>
</reference>
<dbReference type="Gene3D" id="2.60.200.60">
    <property type="match status" value="1"/>
</dbReference>
<organism evidence="2 3">
    <name type="scientific">Vibrio phage vB_VpaM_VPs20</name>
    <dbReference type="NCBI Taxonomy" id="2978980"/>
    <lineage>
        <taxon>Viruses</taxon>
        <taxon>Duplodnaviria</taxon>
        <taxon>Heunggongvirae</taxon>
        <taxon>Uroviricota</taxon>
        <taxon>Caudoviricetes</taxon>
        <taxon>Chaseviridae</taxon>
        <taxon>Nefertitivirinae</taxon>
        <taxon>Liaoningvirus</taxon>
        <taxon>Liaoningvirus VPs20</taxon>
    </lineage>
</organism>
<feature type="region of interest" description="Disordered" evidence="1">
    <location>
        <begin position="1"/>
        <end position="28"/>
    </location>
</feature>
<feature type="compositionally biased region" description="Polar residues" evidence="1">
    <location>
        <begin position="19"/>
        <end position="28"/>
    </location>
</feature>
<accession>A0A9X9JPP5</accession>
<dbReference type="InterPro" id="IPR008727">
    <property type="entry name" value="PAAR_motif"/>
</dbReference>
<sequence length="103" mass="10249">MPAASAHPAGTTGHENWPPTVSQSGYSNNVFINGKPAIKAGASFVPHSKPGDNPQTHPPVLEGGSSTVFINGGNAGRIGDDLACDHGSGDAIAEGSTNVFIGG</sequence>
<dbReference type="Pfam" id="PF05488">
    <property type="entry name" value="PAAR_motif"/>
    <property type="match status" value="1"/>
</dbReference>
<evidence type="ECO:0000256" key="1">
    <source>
        <dbReference type="SAM" id="MobiDB-lite"/>
    </source>
</evidence>
<dbReference type="CDD" id="cd14737">
    <property type="entry name" value="PAAR_1"/>
    <property type="match status" value="1"/>
</dbReference>
<feature type="region of interest" description="Disordered" evidence="1">
    <location>
        <begin position="42"/>
        <end position="67"/>
    </location>
</feature>
<dbReference type="EMBL" id="OP056089">
    <property type="protein sequence ID" value="UYD72129.1"/>
    <property type="molecule type" value="Genomic_DNA"/>
</dbReference>
<dbReference type="KEGG" id="vg:80832284"/>
<dbReference type="RefSeq" id="YP_010845134.1">
    <property type="nucleotide sequence ID" value="NC_079185.1"/>
</dbReference>